<keyword evidence="3" id="KW-1003">Cell membrane</keyword>
<feature type="transmembrane region" description="Helical" evidence="7">
    <location>
        <begin position="143"/>
        <end position="165"/>
    </location>
</feature>
<feature type="transmembrane region" description="Helical" evidence="7">
    <location>
        <begin position="84"/>
        <end position="104"/>
    </location>
</feature>
<evidence type="ECO:0000256" key="6">
    <source>
        <dbReference type="ARBA" id="ARBA00023136"/>
    </source>
</evidence>
<keyword evidence="4 7" id="KW-0812">Transmembrane</keyword>
<name>A0A6J6D145_9ZZZZ</name>
<dbReference type="PANTHER" id="PTHR30151:SF39">
    <property type="entry name" value="ABC TRANSPORTER PERMEASE PROTEIN"/>
    <property type="match status" value="1"/>
</dbReference>
<dbReference type="FunFam" id="1.10.3720.10:FF:000003">
    <property type="entry name" value="Aliphatic sulfonate ABC transporter permease"/>
    <property type="match status" value="1"/>
</dbReference>
<dbReference type="SUPFAM" id="SSF161098">
    <property type="entry name" value="MetI-like"/>
    <property type="match status" value="1"/>
</dbReference>
<evidence type="ECO:0000259" key="8">
    <source>
        <dbReference type="PROSITE" id="PS50928"/>
    </source>
</evidence>
<dbReference type="CDD" id="cd06261">
    <property type="entry name" value="TM_PBP2"/>
    <property type="match status" value="1"/>
</dbReference>
<reference evidence="9" key="1">
    <citation type="submission" date="2020-05" db="EMBL/GenBank/DDBJ databases">
        <authorList>
            <person name="Chiriac C."/>
            <person name="Salcher M."/>
            <person name="Ghai R."/>
            <person name="Kavagutti S V."/>
        </authorList>
    </citation>
    <scope>NUCLEOTIDE SEQUENCE</scope>
</reference>
<evidence type="ECO:0000256" key="2">
    <source>
        <dbReference type="ARBA" id="ARBA00022448"/>
    </source>
</evidence>
<dbReference type="PROSITE" id="PS50928">
    <property type="entry name" value="ABC_TM1"/>
    <property type="match status" value="1"/>
</dbReference>
<protein>
    <submittedName>
        <fullName evidence="9">Unannotated protein</fullName>
    </submittedName>
</protein>
<organism evidence="9">
    <name type="scientific">freshwater metagenome</name>
    <dbReference type="NCBI Taxonomy" id="449393"/>
    <lineage>
        <taxon>unclassified sequences</taxon>
        <taxon>metagenomes</taxon>
        <taxon>ecological metagenomes</taxon>
    </lineage>
</organism>
<evidence type="ECO:0000256" key="3">
    <source>
        <dbReference type="ARBA" id="ARBA00022475"/>
    </source>
</evidence>
<dbReference type="GO" id="GO:0005886">
    <property type="term" value="C:plasma membrane"/>
    <property type="evidence" value="ECO:0007669"/>
    <property type="project" value="UniProtKB-SubCell"/>
</dbReference>
<evidence type="ECO:0000256" key="5">
    <source>
        <dbReference type="ARBA" id="ARBA00022989"/>
    </source>
</evidence>
<dbReference type="InterPro" id="IPR035906">
    <property type="entry name" value="MetI-like_sf"/>
</dbReference>
<sequence length="268" mass="28794">MSEFRVEQQNTKQQRQTKIRKNLVKVAIGALLPILILAIWQILSTNGSFSASQLPPPIEVLLAAQGLVERGTLWQHLAISIQRVFSGFAIGAVLGITLGSAVGLSKTVGQLLLPTIGAIRAVPSLAWVPLLLIWMGIYEEPKITLVAIGAFFPVFTTVASGLAAVDRNLIEVGRTYGLKGVKLITKVLLPAASPVIFSGLRLGLAQAWLFLVAAELIASSMGLGFLLLDSQNTARTDILFMAIILLALLGKLSDVIIATIEKRALRWI</sequence>
<evidence type="ECO:0000313" key="9">
    <source>
        <dbReference type="EMBL" id="CAB4557075.1"/>
    </source>
</evidence>
<dbReference type="PANTHER" id="PTHR30151">
    <property type="entry name" value="ALKANE SULFONATE ABC TRANSPORTER-RELATED, MEMBRANE SUBUNIT"/>
    <property type="match status" value="1"/>
</dbReference>
<feature type="transmembrane region" description="Helical" evidence="7">
    <location>
        <begin position="207"/>
        <end position="226"/>
    </location>
</feature>
<dbReference type="Pfam" id="PF00528">
    <property type="entry name" value="BPD_transp_1"/>
    <property type="match status" value="1"/>
</dbReference>
<dbReference type="GO" id="GO:0055085">
    <property type="term" value="P:transmembrane transport"/>
    <property type="evidence" value="ECO:0007669"/>
    <property type="project" value="InterPro"/>
</dbReference>
<comment type="subcellular location">
    <subcellularLocation>
        <location evidence="1">Cell membrane</location>
        <topology evidence="1">Multi-pass membrane protein</topology>
    </subcellularLocation>
</comment>
<proteinExistence type="predicted"/>
<dbReference type="InterPro" id="IPR000515">
    <property type="entry name" value="MetI-like"/>
</dbReference>
<keyword evidence="5 7" id="KW-1133">Transmembrane helix</keyword>
<evidence type="ECO:0000256" key="7">
    <source>
        <dbReference type="SAM" id="Phobius"/>
    </source>
</evidence>
<feature type="transmembrane region" description="Helical" evidence="7">
    <location>
        <begin position="111"/>
        <end position="137"/>
    </location>
</feature>
<dbReference type="GO" id="GO:0010438">
    <property type="term" value="P:cellular response to sulfur starvation"/>
    <property type="evidence" value="ECO:0007669"/>
    <property type="project" value="TreeGrafter"/>
</dbReference>
<keyword evidence="2" id="KW-0813">Transport</keyword>
<feature type="transmembrane region" description="Helical" evidence="7">
    <location>
        <begin position="238"/>
        <end position="260"/>
    </location>
</feature>
<gene>
    <name evidence="9" type="ORF">UFOPK1561_00665</name>
</gene>
<accession>A0A6J6D145</accession>
<dbReference type="AlphaFoldDB" id="A0A6J6D145"/>
<dbReference type="Gene3D" id="1.10.3720.10">
    <property type="entry name" value="MetI-like"/>
    <property type="match status" value="1"/>
</dbReference>
<dbReference type="EMBL" id="CAEZSZ010000072">
    <property type="protein sequence ID" value="CAB4557075.1"/>
    <property type="molecule type" value="Genomic_DNA"/>
</dbReference>
<feature type="domain" description="ABC transmembrane type-1" evidence="8">
    <location>
        <begin position="77"/>
        <end position="257"/>
    </location>
</feature>
<keyword evidence="6 7" id="KW-0472">Membrane</keyword>
<evidence type="ECO:0000256" key="4">
    <source>
        <dbReference type="ARBA" id="ARBA00022692"/>
    </source>
</evidence>
<feature type="transmembrane region" description="Helical" evidence="7">
    <location>
        <begin position="22"/>
        <end position="43"/>
    </location>
</feature>
<evidence type="ECO:0000256" key="1">
    <source>
        <dbReference type="ARBA" id="ARBA00004651"/>
    </source>
</evidence>